<gene>
    <name evidence="1" type="ORF">SEMRO_1331_G263520.1</name>
</gene>
<keyword evidence="2" id="KW-1185">Reference proteome</keyword>
<evidence type="ECO:0000313" key="2">
    <source>
        <dbReference type="Proteomes" id="UP001153069"/>
    </source>
</evidence>
<organism evidence="1 2">
    <name type="scientific">Seminavis robusta</name>
    <dbReference type="NCBI Taxonomy" id="568900"/>
    <lineage>
        <taxon>Eukaryota</taxon>
        <taxon>Sar</taxon>
        <taxon>Stramenopiles</taxon>
        <taxon>Ochrophyta</taxon>
        <taxon>Bacillariophyta</taxon>
        <taxon>Bacillariophyceae</taxon>
        <taxon>Bacillariophycidae</taxon>
        <taxon>Naviculales</taxon>
        <taxon>Naviculaceae</taxon>
        <taxon>Seminavis</taxon>
    </lineage>
</organism>
<dbReference type="AlphaFoldDB" id="A0A9N8EJZ5"/>
<sequence>MDDHYVQTNILNIPHLLERDEHLTALLEQTLAIQGSNILNVSYKNPTLEAKRLWNIRLHYMALHIHQHLPALPEARARQDNPQAFQRIQQQYDIGNFDFECRNTNYLVANILNYGIGADVYWSMIHAFKAGMAVQRVVHFVNQQLPSNVTKNKDYRAGWQLASCPRKDYQCTFCPPSPCVPTIEDLHNGYQLNATELQGLYKEGTLPTKLNNTKVVFAVADEWEMEWISLSYMKHKPERNAQDIMATLMDDNHHAKNNHTTKDIQRIQLLRKAAGEGWRFGRAAGTLHTMMSAYTSYSLRPLPTTAQLIWSQAKDSLPRGFDPHQTVGLPIRATDKCHEESECLTFSQHMDVVAAECGHYFHHRI</sequence>
<accession>A0A9N8EJZ5</accession>
<name>A0A9N8EJZ5_9STRA</name>
<reference evidence="1" key="1">
    <citation type="submission" date="2020-06" db="EMBL/GenBank/DDBJ databases">
        <authorList>
            <consortium name="Plant Systems Biology data submission"/>
        </authorList>
    </citation>
    <scope>NUCLEOTIDE SEQUENCE</scope>
    <source>
        <strain evidence="1">D6</strain>
    </source>
</reference>
<comment type="caution">
    <text evidence="1">The sequence shown here is derived from an EMBL/GenBank/DDBJ whole genome shotgun (WGS) entry which is preliminary data.</text>
</comment>
<protein>
    <submittedName>
        <fullName evidence="1">Uncharacterized protein</fullName>
    </submittedName>
</protein>
<dbReference type="Proteomes" id="UP001153069">
    <property type="component" value="Unassembled WGS sequence"/>
</dbReference>
<dbReference type="EMBL" id="CAICTM010001329">
    <property type="protein sequence ID" value="CAB9522696.1"/>
    <property type="molecule type" value="Genomic_DNA"/>
</dbReference>
<proteinExistence type="predicted"/>
<evidence type="ECO:0000313" key="1">
    <source>
        <dbReference type="EMBL" id="CAB9522696.1"/>
    </source>
</evidence>
<dbReference type="OrthoDB" id="45960at2759"/>